<dbReference type="SUPFAM" id="SSF81383">
    <property type="entry name" value="F-box domain"/>
    <property type="match status" value="1"/>
</dbReference>
<proteinExistence type="predicted"/>
<dbReference type="InterPro" id="IPR001810">
    <property type="entry name" value="F-box_dom"/>
</dbReference>
<dbReference type="PANTHER" id="PTHR31672:SF13">
    <property type="entry name" value="F-BOX PROTEIN CPR30-LIKE"/>
    <property type="match status" value="1"/>
</dbReference>
<feature type="domain" description="F-box" evidence="1">
    <location>
        <begin position="1"/>
        <end position="47"/>
    </location>
</feature>
<dbReference type="AlphaFoldDB" id="A0ABD1B3M8"/>
<name>A0ABD1B3M8_CARAN</name>
<gene>
    <name evidence="2" type="ORF">V5N11_022693</name>
</gene>
<dbReference type="Gene3D" id="1.20.1280.50">
    <property type="match status" value="1"/>
</dbReference>
<dbReference type="InterPro" id="IPR017451">
    <property type="entry name" value="F-box-assoc_interact_dom"/>
</dbReference>
<dbReference type="InterPro" id="IPR036047">
    <property type="entry name" value="F-box-like_dom_sf"/>
</dbReference>
<dbReference type="NCBIfam" id="TIGR01640">
    <property type="entry name" value="F_box_assoc_1"/>
    <property type="match status" value="1"/>
</dbReference>
<dbReference type="PANTHER" id="PTHR31672">
    <property type="entry name" value="BNACNNG10540D PROTEIN"/>
    <property type="match status" value="1"/>
</dbReference>
<reference evidence="2 3" key="1">
    <citation type="submission" date="2024-04" db="EMBL/GenBank/DDBJ databases">
        <title>Genome assembly C_amara_ONT_v2.</title>
        <authorList>
            <person name="Yant L."/>
            <person name="Moore C."/>
            <person name="Slenker M."/>
        </authorList>
    </citation>
    <scope>NUCLEOTIDE SEQUENCE [LARGE SCALE GENOMIC DNA]</scope>
    <source>
        <tissue evidence="2">Leaf</tissue>
    </source>
</reference>
<dbReference type="PROSITE" id="PS50181">
    <property type="entry name" value="FBOX"/>
    <property type="match status" value="1"/>
</dbReference>
<evidence type="ECO:0000259" key="1">
    <source>
        <dbReference type="PROSITE" id="PS50181"/>
    </source>
</evidence>
<keyword evidence="3" id="KW-1185">Reference proteome</keyword>
<evidence type="ECO:0000313" key="3">
    <source>
        <dbReference type="Proteomes" id="UP001558713"/>
    </source>
</evidence>
<dbReference type="Pfam" id="PF00646">
    <property type="entry name" value="F-box"/>
    <property type="match status" value="1"/>
</dbReference>
<dbReference type="InterPro" id="IPR050796">
    <property type="entry name" value="SCF_F-box_component"/>
</dbReference>
<organism evidence="2 3">
    <name type="scientific">Cardamine amara subsp. amara</name>
    <dbReference type="NCBI Taxonomy" id="228776"/>
    <lineage>
        <taxon>Eukaryota</taxon>
        <taxon>Viridiplantae</taxon>
        <taxon>Streptophyta</taxon>
        <taxon>Embryophyta</taxon>
        <taxon>Tracheophyta</taxon>
        <taxon>Spermatophyta</taxon>
        <taxon>Magnoliopsida</taxon>
        <taxon>eudicotyledons</taxon>
        <taxon>Gunneridae</taxon>
        <taxon>Pentapetalae</taxon>
        <taxon>rosids</taxon>
        <taxon>malvids</taxon>
        <taxon>Brassicales</taxon>
        <taxon>Brassicaceae</taxon>
        <taxon>Cardamineae</taxon>
        <taxon>Cardamine</taxon>
    </lineage>
</organism>
<evidence type="ECO:0000313" key="2">
    <source>
        <dbReference type="EMBL" id="KAL1213277.1"/>
    </source>
</evidence>
<dbReference type="EMBL" id="JBANAX010000346">
    <property type="protein sequence ID" value="KAL1213277.1"/>
    <property type="molecule type" value="Genomic_DNA"/>
</dbReference>
<dbReference type="InterPro" id="IPR006527">
    <property type="entry name" value="F-box-assoc_dom_typ1"/>
</dbReference>
<dbReference type="SMART" id="SM00256">
    <property type="entry name" value="FBOX"/>
    <property type="match status" value="1"/>
</dbReference>
<sequence length="371" mass="43153">MTMVSDLPQDLVEEILSRVPITCLRAVRSTCKRWNGLFKDPSFRKKHSGKAAKDSLVVMMNGYRVCLMSVNLNGIHNHKDLVAPSIKQIGEFNQGKICRVFHCNGLLLCLTNDCITSRLVVWNPYLGQTRWIEPRTAYDKSDMFSIGYDNNNNNHKILRLFYELDSYINYEIYDFKANSWRIIPTSYIIVSNRRGVSLKGNTYFLARKIFEVEEGVEDYCLLCFDFTKERFGPPLHLPFHYHPVDDDTVLSTVREEQLAVLFESMDTHKIHIWITTKIDPNTVSWKKFLAVRTETIIDLYSFFDTRSFFVDEEKKVAVICDIQKLKPNRIDMYQKACIVGEKGYIEEVNLGELRYCCPLVCSVRFQLPSLV</sequence>
<accession>A0ABD1B3M8</accession>
<protein>
    <submittedName>
        <fullName evidence="2">F-box protein</fullName>
    </submittedName>
</protein>
<comment type="caution">
    <text evidence="2">The sequence shown here is derived from an EMBL/GenBank/DDBJ whole genome shotgun (WGS) entry which is preliminary data.</text>
</comment>
<dbReference type="CDD" id="cd22157">
    <property type="entry name" value="F-box_AtFBW1-like"/>
    <property type="match status" value="1"/>
</dbReference>
<dbReference type="Pfam" id="PF07734">
    <property type="entry name" value="FBA_1"/>
    <property type="match status" value="1"/>
</dbReference>
<dbReference type="Proteomes" id="UP001558713">
    <property type="component" value="Unassembled WGS sequence"/>
</dbReference>